<dbReference type="STRING" id="717646.M2MKL7"/>
<name>M2MKL7_BAUPA</name>
<gene>
    <name evidence="1" type="ORF">BAUCODRAFT_51931</name>
</gene>
<organism evidence="1 2">
    <name type="scientific">Baudoinia panamericana (strain UAMH 10762)</name>
    <name type="common">Angels' share fungus</name>
    <name type="synonym">Baudoinia compniacensis (strain UAMH 10762)</name>
    <dbReference type="NCBI Taxonomy" id="717646"/>
    <lineage>
        <taxon>Eukaryota</taxon>
        <taxon>Fungi</taxon>
        <taxon>Dikarya</taxon>
        <taxon>Ascomycota</taxon>
        <taxon>Pezizomycotina</taxon>
        <taxon>Dothideomycetes</taxon>
        <taxon>Dothideomycetidae</taxon>
        <taxon>Mycosphaerellales</taxon>
        <taxon>Teratosphaeriaceae</taxon>
        <taxon>Baudoinia</taxon>
    </lineage>
</organism>
<dbReference type="EMBL" id="KB445554">
    <property type="protein sequence ID" value="EMC97236.1"/>
    <property type="molecule type" value="Genomic_DNA"/>
</dbReference>
<reference evidence="1 2" key="1">
    <citation type="journal article" date="2012" name="PLoS Pathog.">
        <title>Diverse lifestyles and strategies of plant pathogenesis encoded in the genomes of eighteen Dothideomycetes fungi.</title>
        <authorList>
            <person name="Ohm R.A."/>
            <person name="Feau N."/>
            <person name="Henrissat B."/>
            <person name="Schoch C.L."/>
            <person name="Horwitz B.A."/>
            <person name="Barry K.W."/>
            <person name="Condon B.J."/>
            <person name="Copeland A.C."/>
            <person name="Dhillon B."/>
            <person name="Glaser F."/>
            <person name="Hesse C.N."/>
            <person name="Kosti I."/>
            <person name="LaButti K."/>
            <person name="Lindquist E.A."/>
            <person name="Lucas S."/>
            <person name="Salamov A.A."/>
            <person name="Bradshaw R.E."/>
            <person name="Ciuffetti L."/>
            <person name="Hamelin R.C."/>
            <person name="Kema G.H.J."/>
            <person name="Lawrence C."/>
            <person name="Scott J.A."/>
            <person name="Spatafora J.W."/>
            <person name="Turgeon B.G."/>
            <person name="de Wit P.J.G.M."/>
            <person name="Zhong S."/>
            <person name="Goodwin S.B."/>
            <person name="Grigoriev I.V."/>
        </authorList>
    </citation>
    <scope>NUCLEOTIDE SEQUENCE [LARGE SCALE GENOMIC DNA]</scope>
    <source>
        <strain evidence="1 2">UAMH 10762</strain>
    </source>
</reference>
<dbReference type="Proteomes" id="UP000011761">
    <property type="component" value="Unassembled WGS sequence"/>
</dbReference>
<dbReference type="GeneID" id="19115107"/>
<dbReference type="AlphaFoldDB" id="M2MKL7"/>
<feature type="non-terminal residue" evidence="1">
    <location>
        <position position="1"/>
    </location>
</feature>
<feature type="non-terminal residue" evidence="1">
    <location>
        <position position="250"/>
    </location>
</feature>
<dbReference type="HOGENOM" id="CLU_031555_2_2_1"/>
<proteinExistence type="predicted"/>
<keyword evidence="2" id="KW-1185">Reference proteome</keyword>
<evidence type="ECO:0000313" key="1">
    <source>
        <dbReference type="EMBL" id="EMC97236.1"/>
    </source>
</evidence>
<dbReference type="RefSeq" id="XP_007675359.1">
    <property type="nucleotide sequence ID" value="XM_007677169.1"/>
</dbReference>
<evidence type="ECO:0008006" key="3">
    <source>
        <dbReference type="Google" id="ProtNLM"/>
    </source>
</evidence>
<evidence type="ECO:0000313" key="2">
    <source>
        <dbReference type="Proteomes" id="UP000011761"/>
    </source>
</evidence>
<dbReference type="OrthoDB" id="5326346at2759"/>
<accession>M2MKL7</accession>
<dbReference type="KEGG" id="bcom:BAUCODRAFT_51931"/>
<dbReference type="eggNOG" id="ENOG502S8FX">
    <property type="taxonomic scope" value="Eukaryota"/>
</dbReference>
<dbReference type="OMA" id="YPARWIE"/>
<sequence>KTTVPLVDDNFGAMHILLNVIHGWTRRVPRQLDIQILTQVASLIDKYELHETTEIFTDMWFEAVRPALLQDHHQNLASRVFICWILQKPSEFNILTRKAILETDCGLENDGAPIPYWITSDIQSRREDIFMKVFSMLSDMLDRYDGSEQLCCHDRNCDPLALGKLMRGLKRNRLYPIPEPSTMEMSIEKLLSTVRSIDLSSYCGNHSRKAGRRFHTWDEGQIEGSPHMDEEIKNSLSRIQGQIHGLELHD</sequence>
<protein>
    <recommendedName>
        <fullName evidence="3">BTB domain-containing protein</fullName>
    </recommendedName>
</protein>